<evidence type="ECO:0000256" key="2">
    <source>
        <dbReference type="ARBA" id="ARBA00022801"/>
    </source>
</evidence>
<name>A0A024GGL6_9STRA</name>
<accession>A0A024GGL6</accession>
<dbReference type="PANTHER" id="PTHR17224:SF1">
    <property type="entry name" value="PEPTIDYL-TRNA HYDROLASE"/>
    <property type="match status" value="1"/>
</dbReference>
<dbReference type="GO" id="GO:0004045">
    <property type="term" value="F:peptidyl-tRNA hydrolase activity"/>
    <property type="evidence" value="ECO:0007669"/>
    <property type="project" value="InterPro"/>
</dbReference>
<keyword evidence="3" id="KW-0694">RNA-binding</keyword>
<dbReference type="Pfam" id="PF01195">
    <property type="entry name" value="Pept_tRNA_hydro"/>
    <property type="match status" value="1"/>
</dbReference>
<keyword evidence="2" id="KW-0378">Hydrolase</keyword>
<dbReference type="SUPFAM" id="SSF53178">
    <property type="entry name" value="Peptidyl-tRNA hydrolase-like"/>
    <property type="match status" value="1"/>
</dbReference>
<dbReference type="InterPro" id="IPR036416">
    <property type="entry name" value="Pept_tRNA_hydro_sf"/>
</dbReference>
<evidence type="ECO:0000256" key="1">
    <source>
        <dbReference type="ARBA" id="ARBA00022555"/>
    </source>
</evidence>
<dbReference type="GO" id="GO:0000049">
    <property type="term" value="F:tRNA binding"/>
    <property type="evidence" value="ECO:0007669"/>
    <property type="project" value="UniProtKB-KW"/>
</dbReference>
<organism evidence="4 5">
    <name type="scientific">Albugo candida</name>
    <dbReference type="NCBI Taxonomy" id="65357"/>
    <lineage>
        <taxon>Eukaryota</taxon>
        <taxon>Sar</taxon>
        <taxon>Stramenopiles</taxon>
        <taxon>Oomycota</taxon>
        <taxon>Peronosporomycetes</taxon>
        <taxon>Albuginales</taxon>
        <taxon>Albuginaceae</taxon>
        <taxon>Albugo</taxon>
    </lineage>
</organism>
<reference evidence="4 5" key="1">
    <citation type="submission" date="2012-05" db="EMBL/GenBank/DDBJ databases">
        <title>Recombination and specialization in a pathogen metapopulation.</title>
        <authorList>
            <person name="Gardiner A."/>
            <person name="Kemen E."/>
            <person name="Schultz-Larsen T."/>
            <person name="MacLean D."/>
            <person name="Van Oosterhout C."/>
            <person name="Jones J.D.G."/>
        </authorList>
    </citation>
    <scope>NUCLEOTIDE SEQUENCE [LARGE SCALE GENOMIC DNA]</scope>
    <source>
        <strain evidence="4 5">Ac Nc2</strain>
    </source>
</reference>
<dbReference type="STRING" id="65357.A0A024GGL6"/>
<dbReference type="InParanoid" id="A0A024GGL6"/>
<comment type="caution">
    <text evidence="4">The sequence shown here is derived from an EMBL/GenBank/DDBJ whole genome shotgun (WGS) entry which is preliminary data.</text>
</comment>
<protein>
    <recommendedName>
        <fullName evidence="6">Peptidyl-tRNA hydrolase</fullName>
    </recommendedName>
</protein>
<dbReference type="Gene3D" id="3.40.50.1470">
    <property type="entry name" value="Peptidyl-tRNA hydrolase"/>
    <property type="match status" value="1"/>
</dbReference>
<gene>
    <name evidence="4" type="ORF">BN9_065820</name>
</gene>
<evidence type="ECO:0000313" key="4">
    <source>
        <dbReference type="EMBL" id="CCI45685.1"/>
    </source>
</evidence>
<evidence type="ECO:0000313" key="5">
    <source>
        <dbReference type="Proteomes" id="UP000053237"/>
    </source>
</evidence>
<dbReference type="AlphaFoldDB" id="A0A024GGL6"/>
<dbReference type="OrthoDB" id="1711136at2759"/>
<proteinExistence type="predicted"/>
<evidence type="ECO:0000256" key="3">
    <source>
        <dbReference type="ARBA" id="ARBA00022884"/>
    </source>
</evidence>
<evidence type="ECO:0008006" key="6">
    <source>
        <dbReference type="Google" id="ProtNLM"/>
    </source>
</evidence>
<dbReference type="InterPro" id="IPR001328">
    <property type="entry name" value="Pept_tRNA_hydro"/>
</dbReference>
<dbReference type="PANTHER" id="PTHR17224">
    <property type="entry name" value="PEPTIDYL-TRNA HYDROLASE"/>
    <property type="match status" value="1"/>
</dbReference>
<keyword evidence="1" id="KW-0820">tRNA-binding</keyword>
<dbReference type="EMBL" id="CAIX01000104">
    <property type="protein sequence ID" value="CCI45685.1"/>
    <property type="molecule type" value="Genomic_DNA"/>
</dbReference>
<dbReference type="Proteomes" id="UP000053237">
    <property type="component" value="Unassembled WGS sequence"/>
</dbReference>
<keyword evidence="5" id="KW-1185">Reference proteome</keyword>
<sequence>MQMIHDFSVHGDFAQAAIGYPVEESACHDLVDLISKRSRAKTASIGVPHPTVRLTLLAPTTFMNASGKSVGRFFSQHRWRLKRNPLSLNFQDELLVISDEVSLPYGTIRFKSRGSSGGQNGVKDIIKCIGTDRFARLKIGVGAPHWFTNGNTGPPSQFPLDKYVLSRFNSNEQDRLCDLLKYIEEVLRVYVHRGLQQATTVANGMDLGAYLKKFGGKR</sequence>